<evidence type="ECO:0000313" key="1">
    <source>
        <dbReference type="EMBL" id="SMO56502.1"/>
    </source>
</evidence>
<sequence length="186" mass="21640">MNLLRIIFNNLINGKKKKMPIHPSTSSFEEIFKSFACNNESNEKTNSTIRGKSETKISEDTILFSQFLMKGFKINDFININSCVKKNNLKRNIKFVSKNSNIDNTGKINKINNKIILRKDKLLFGVNLVKTVKNFKRNTFLEEPQRKLVGYSNNQLLVLRKEPKFLGHKVNLYKTNLSKEKKKINK</sequence>
<evidence type="ECO:0000313" key="2">
    <source>
        <dbReference type="Proteomes" id="UP000317315"/>
    </source>
</evidence>
<dbReference type="Proteomes" id="UP000317315">
    <property type="component" value="Unassembled WGS sequence"/>
</dbReference>
<dbReference type="EMBL" id="FXTM01000011">
    <property type="protein sequence ID" value="SMO56502.1"/>
    <property type="molecule type" value="Genomic_DNA"/>
</dbReference>
<name>A0A521CAK5_9BACT</name>
<accession>A0A521CAK5</accession>
<keyword evidence="2" id="KW-1185">Reference proteome</keyword>
<dbReference type="AlphaFoldDB" id="A0A521CAK5"/>
<organism evidence="1 2">
    <name type="scientific">Balnearium lithotrophicum</name>
    <dbReference type="NCBI Taxonomy" id="223788"/>
    <lineage>
        <taxon>Bacteria</taxon>
        <taxon>Pseudomonadati</taxon>
        <taxon>Aquificota</taxon>
        <taxon>Aquificia</taxon>
        <taxon>Desulfurobacteriales</taxon>
        <taxon>Desulfurobacteriaceae</taxon>
        <taxon>Balnearium</taxon>
    </lineage>
</organism>
<reference evidence="1 2" key="1">
    <citation type="submission" date="2017-05" db="EMBL/GenBank/DDBJ databases">
        <authorList>
            <person name="Varghese N."/>
            <person name="Submissions S."/>
        </authorList>
    </citation>
    <scope>NUCLEOTIDE SEQUENCE [LARGE SCALE GENOMIC DNA]</scope>
    <source>
        <strain evidence="1 2">DSM 16304</strain>
    </source>
</reference>
<gene>
    <name evidence="1" type="ORF">SAMN06269117_11117</name>
</gene>
<proteinExistence type="predicted"/>
<protein>
    <submittedName>
        <fullName evidence="1">Uncharacterized protein</fullName>
    </submittedName>
</protein>